<dbReference type="Proteomes" id="UP001596989">
    <property type="component" value="Unassembled WGS sequence"/>
</dbReference>
<evidence type="ECO:0000259" key="10">
    <source>
        <dbReference type="Pfam" id="PF08541"/>
    </source>
</evidence>
<dbReference type="NCBIfam" id="TIGR00747">
    <property type="entry name" value="fabH"/>
    <property type="match status" value="1"/>
</dbReference>
<evidence type="ECO:0000256" key="6">
    <source>
        <dbReference type="ARBA" id="ARBA00023098"/>
    </source>
</evidence>
<sequence>MHFLKPTPKPTPSHCVQSQATITAIGSYVPDRILSNEDLEKMVDTSHEWIVQRTGIHERRISGENEYTSDLIFRAIDDMARRYDKQLHDTDYVIVATSTPDTIFPSMAARVCGYIGARECGSVDVQAACAGFTAGIQLGNALLLTGQYRKVLVIGADAISRITDYTDRTTCILFGDGAGAVLLEHSGNKEGHILSAYSSTDSGGGHHVYLSNEASHIGEHEIIPSGKLVQNGREVYRWAVSHVSAGVNRLLEGSGLSPQEITWFAPHNANARIIEALAERIGFTNEQILSSIARYGNTSAASIPLAVDDAVRSGKLKQEDIVLMHGFGGGLTQAGIIVRWTL</sequence>
<feature type="active site" evidence="9">
    <location>
        <position position="129"/>
    </location>
</feature>
<comment type="subunit">
    <text evidence="9">Homodimer.</text>
</comment>
<keyword evidence="2 9" id="KW-0963">Cytoplasm</keyword>
<evidence type="ECO:0000256" key="9">
    <source>
        <dbReference type="HAMAP-Rule" id="MF_01815"/>
    </source>
</evidence>
<keyword evidence="7 9" id="KW-0275">Fatty acid biosynthesis</keyword>
<keyword evidence="8 9" id="KW-0012">Acyltransferase</keyword>
<keyword evidence="13" id="KW-1185">Reference proteome</keyword>
<feature type="active site" evidence="9">
    <location>
        <position position="297"/>
    </location>
</feature>
<evidence type="ECO:0000256" key="1">
    <source>
        <dbReference type="ARBA" id="ARBA00008642"/>
    </source>
</evidence>
<proteinExistence type="inferred from homology"/>
<keyword evidence="5 9" id="KW-0276">Fatty acid metabolism</keyword>
<evidence type="ECO:0000256" key="8">
    <source>
        <dbReference type="ARBA" id="ARBA00023315"/>
    </source>
</evidence>
<feature type="domain" description="Beta-ketoacyl-[acyl-carrier-protein] synthase III N-terminal" evidence="11">
    <location>
        <begin position="124"/>
        <end position="201"/>
    </location>
</feature>
<gene>
    <name evidence="9" type="primary">fabH</name>
    <name evidence="12" type="ORF">ACFQ2I_02750</name>
</gene>
<reference evidence="13" key="1">
    <citation type="journal article" date="2019" name="Int. J. Syst. Evol. Microbiol.">
        <title>The Global Catalogue of Microorganisms (GCM) 10K type strain sequencing project: providing services to taxonomists for standard genome sequencing and annotation.</title>
        <authorList>
            <consortium name="The Broad Institute Genomics Platform"/>
            <consortium name="The Broad Institute Genome Sequencing Center for Infectious Disease"/>
            <person name="Wu L."/>
            <person name="Ma J."/>
        </authorList>
    </citation>
    <scope>NUCLEOTIDE SEQUENCE [LARGE SCALE GENOMIC DNA]</scope>
    <source>
        <strain evidence="13">CCUG 59129</strain>
    </source>
</reference>
<keyword evidence="3 9" id="KW-0444">Lipid biosynthesis</keyword>
<dbReference type="EMBL" id="JBHTJZ010000005">
    <property type="protein sequence ID" value="MFD0958296.1"/>
    <property type="molecule type" value="Genomic_DNA"/>
</dbReference>
<dbReference type="EC" id="2.3.1.180" evidence="9"/>
<comment type="function">
    <text evidence="9">Catalyzes the condensation reaction of fatty acid synthesis by the addition to an acyl acceptor of two carbons from malonyl-ACP. Catalyzes the first condensation reaction which initiates fatty acid synthesis and may therefore play a role in governing the total rate of fatty acid production. Possesses both acetoacetyl-ACP synthase and acetyl transacylase activities. Its substrate specificity determines the biosynthesis of branched-chain and/or straight-chain of fatty acids.</text>
</comment>
<dbReference type="InterPro" id="IPR004655">
    <property type="entry name" value="FabH"/>
</dbReference>
<organism evidence="12 13">
    <name type="scientific">Paenibacillus chungangensis</name>
    <dbReference type="NCBI Taxonomy" id="696535"/>
    <lineage>
        <taxon>Bacteria</taxon>
        <taxon>Bacillati</taxon>
        <taxon>Bacillota</taxon>
        <taxon>Bacilli</taxon>
        <taxon>Bacillales</taxon>
        <taxon>Paenibacillaceae</taxon>
        <taxon>Paenibacillus</taxon>
    </lineage>
</organism>
<dbReference type="CDD" id="cd00830">
    <property type="entry name" value="KAS_III"/>
    <property type="match status" value="1"/>
</dbReference>
<evidence type="ECO:0000256" key="2">
    <source>
        <dbReference type="ARBA" id="ARBA00022490"/>
    </source>
</evidence>
<feature type="active site" evidence="9">
    <location>
        <position position="267"/>
    </location>
</feature>
<evidence type="ECO:0000313" key="12">
    <source>
        <dbReference type="EMBL" id="MFD0958296.1"/>
    </source>
</evidence>
<keyword evidence="9" id="KW-0511">Multifunctional enzyme</keyword>
<dbReference type="PANTHER" id="PTHR34069:SF2">
    <property type="entry name" value="BETA-KETOACYL-[ACYL-CARRIER-PROTEIN] SYNTHASE III"/>
    <property type="match status" value="1"/>
</dbReference>
<dbReference type="Pfam" id="PF08541">
    <property type="entry name" value="ACP_syn_III_C"/>
    <property type="match status" value="1"/>
</dbReference>
<evidence type="ECO:0000256" key="4">
    <source>
        <dbReference type="ARBA" id="ARBA00022679"/>
    </source>
</evidence>
<dbReference type="InterPro" id="IPR013751">
    <property type="entry name" value="ACP_syn_III_N"/>
</dbReference>
<evidence type="ECO:0000256" key="5">
    <source>
        <dbReference type="ARBA" id="ARBA00022832"/>
    </source>
</evidence>
<evidence type="ECO:0000259" key="11">
    <source>
        <dbReference type="Pfam" id="PF08545"/>
    </source>
</evidence>
<name>A0ABW3HLC3_9BACL</name>
<comment type="catalytic activity">
    <reaction evidence="9">
        <text>malonyl-[ACP] + acetyl-CoA + H(+) = 3-oxobutanoyl-[ACP] + CO2 + CoA</text>
        <dbReference type="Rhea" id="RHEA:12080"/>
        <dbReference type="Rhea" id="RHEA-COMP:9623"/>
        <dbReference type="Rhea" id="RHEA-COMP:9625"/>
        <dbReference type="ChEBI" id="CHEBI:15378"/>
        <dbReference type="ChEBI" id="CHEBI:16526"/>
        <dbReference type="ChEBI" id="CHEBI:57287"/>
        <dbReference type="ChEBI" id="CHEBI:57288"/>
        <dbReference type="ChEBI" id="CHEBI:78449"/>
        <dbReference type="ChEBI" id="CHEBI:78450"/>
        <dbReference type="EC" id="2.3.1.180"/>
    </reaction>
</comment>
<dbReference type="RefSeq" id="WP_377562026.1">
    <property type="nucleotide sequence ID" value="NZ_JBHTJZ010000005.1"/>
</dbReference>
<comment type="caution">
    <text evidence="9">Lacks conserved residue(s) required for the propagation of feature annotation.</text>
</comment>
<dbReference type="InterPro" id="IPR016039">
    <property type="entry name" value="Thiolase-like"/>
</dbReference>
<accession>A0ABW3HLC3</accession>
<comment type="caution">
    <text evidence="12">The sequence shown here is derived from an EMBL/GenBank/DDBJ whole genome shotgun (WGS) entry which is preliminary data.</text>
</comment>
<comment type="similarity">
    <text evidence="1 9">Belongs to the thiolase-like superfamily. FabH family.</text>
</comment>
<evidence type="ECO:0000256" key="3">
    <source>
        <dbReference type="ARBA" id="ARBA00022516"/>
    </source>
</evidence>
<dbReference type="NCBIfam" id="NF006829">
    <property type="entry name" value="PRK09352.1"/>
    <property type="match status" value="1"/>
</dbReference>
<dbReference type="Gene3D" id="3.40.47.10">
    <property type="match status" value="1"/>
</dbReference>
<dbReference type="Pfam" id="PF08545">
    <property type="entry name" value="ACP_syn_III"/>
    <property type="match status" value="1"/>
</dbReference>
<feature type="domain" description="Beta-ketoacyl-[acyl-carrier-protein] synthase III C-terminal" evidence="10">
    <location>
        <begin position="251"/>
        <end position="340"/>
    </location>
</feature>
<dbReference type="PANTHER" id="PTHR34069">
    <property type="entry name" value="3-OXOACYL-[ACYL-CARRIER-PROTEIN] SYNTHASE 3"/>
    <property type="match status" value="1"/>
</dbReference>
<evidence type="ECO:0000256" key="7">
    <source>
        <dbReference type="ARBA" id="ARBA00023160"/>
    </source>
</evidence>
<comment type="subcellular location">
    <subcellularLocation>
        <location evidence="9">Cytoplasm</location>
    </subcellularLocation>
</comment>
<dbReference type="SUPFAM" id="SSF53901">
    <property type="entry name" value="Thiolase-like"/>
    <property type="match status" value="1"/>
</dbReference>
<dbReference type="HAMAP" id="MF_01815">
    <property type="entry name" value="FabH"/>
    <property type="match status" value="1"/>
</dbReference>
<keyword evidence="4 9" id="KW-0808">Transferase</keyword>
<comment type="domain">
    <text evidence="9">The last Arg residue of the ACP-binding site is essential for the weak association between ACP/AcpP and FabH.</text>
</comment>
<keyword evidence="6 9" id="KW-0443">Lipid metabolism</keyword>
<evidence type="ECO:0000313" key="13">
    <source>
        <dbReference type="Proteomes" id="UP001596989"/>
    </source>
</evidence>
<comment type="pathway">
    <text evidence="9">Lipid metabolism; fatty acid biosynthesis.</text>
</comment>
<dbReference type="InterPro" id="IPR013747">
    <property type="entry name" value="ACP_syn_III_C"/>
</dbReference>
<protein>
    <recommendedName>
        <fullName evidence="9">Beta-ketoacyl-[acyl-carrier-protein] synthase III</fullName>
        <shortName evidence="9">Beta-ketoacyl-ACP synthase III</shortName>
        <shortName evidence="9">KAS III</shortName>
        <ecNumber evidence="9">2.3.1.180</ecNumber>
    </recommendedName>
    <alternativeName>
        <fullName evidence="9">3-oxoacyl-[acyl-carrier-protein] synthase 3</fullName>
    </alternativeName>
    <alternativeName>
        <fullName evidence="9">3-oxoacyl-[acyl-carrier-protein] synthase III</fullName>
    </alternativeName>
</protein>